<protein>
    <submittedName>
        <fullName evidence="1">Uncharacterized protein</fullName>
    </submittedName>
</protein>
<accession>A0A845FH87</accession>
<sequence>MKKFFIIFMILIPITVCGSYLYYKFNPPLAVQNGSAYQKGKEVILLEVGNRHSFADIKITELLVNNYKHPSEAKIQVSNHSKGFIITDDFNSEEASKYQFKSINNVKLKPNTGPQLQLTKVNEGTVTDDDLIYAITLVHQSSIEKVIIKYQYLGLSYEKVVTNI</sequence>
<evidence type="ECO:0000313" key="1">
    <source>
        <dbReference type="EMBL" id="MYL73144.1"/>
    </source>
</evidence>
<gene>
    <name evidence="1" type="ORF">GLW00_20210</name>
</gene>
<dbReference type="RefSeq" id="WP_160917065.1">
    <property type="nucleotide sequence ID" value="NZ_WMFA01000025.1"/>
</dbReference>
<reference evidence="1 2" key="1">
    <citation type="submission" date="2019-11" db="EMBL/GenBank/DDBJ databases">
        <title>Genome sequences of 17 halophilic strains isolated from different environments.</title>
        <authorList>
            <person name="Furrow R.E."/>
        </authorList>
    </citation>
    <scope>NUCLEOTIDE SEQUENCE [LARGE SCALE GENOMIC DNA]</scope>
    <source>
        <strain evidence="1 2">SL-4</strain>
    </source>
</reference>
<name>A0A845FH87_9BACI</name>
<dbReference type="GeneID" id="78009352"/>
<dbReference type="OrthoDB" id="2474144at2"/>
<organism evidence="1 2">
    <name type="scientific">Halobacillus litoralis</name>
    <dbReference type="NCBI Taxonomy" id="45668"/>
    <lineage>
        <taxon>Bacteria</taxon>
        <taxon>Bacillati</taxon>
        <taxon>Bacillota</taxon>
        <taxon>Bacilli</taxon>
        <taxon>Bacillales</taxon>
        <taxon>Bacillaceae</taxon>
        <taxon>Halobacillus</taxon>
    </lineage>
</organism>
<comment type="caution">
    <text evidence="1">The sequence shown here is derived from an EMBL/GenBank/DDBJ whole genome shotgun (WGS) entry which is preliminary data.</text>
</comment>
<dbReference type="EMBL" id="WMFA01000025">
    <property type="protein sequence ID" value="MYL73144.1"/>
    <property type="molecule type" value="Genomic_DNA"/>
</dbReference>
<dbReference type="AlphaFoldDB" id="A0A845FH87"/>
<dbReference type="Proteomes" id="UP000450457">
    <property type="component" value="Unassembled WGS sequence"/>
</dbReference>
<evidence type="ECO:0000313" key="2">
    <source>
        <dbReference type="Proteomes" id="UP000450457"/>
    </source>
</evidence>
<proteinExistence type="predicted"/>